<keyword evidence="4" id="KW-1185">Reference proteome</keyword>
<evidence type="ECO:0000313" key="3">
    <source>
        <dbReference type="Proteomes" id="UP001609176"/>
    </source>
</evidence>
<evidence type="ECO:0000313" key="2">
    <source>
        <dbReference type="EMBL" id="MFH5242275.1"/>
    </source>
</evidence>
<dbReference type="Proteomes" id="UP001609219">
    <property type="component" value="Unassembled WGS sequence"/>
</dbReference>
<dbReference type="RefSeq" id="WP_395124284.1">
    <property type="nucleotide sequence ID" value="NZ_JBIMSN010000126.1"/>
</dbReference>
<gene>
    <name evidence="2" type="ORF">ACHIPV_10310</name>
    <name evidence="1" type="ORF">ACHIRB_25455</name>
</gene>
<sequence>MSDPLAVFFTIPVTVFRKIGDTASGAAYAAADASLKGRVRNERKLVVTADGKEVVSESGVSFPLGTPLIPLDSKVTLPDGRTAFVLVEGLHDSGLSFMPNYYSIDLT</sequence>
<evidence type="ECO:0000313" key="4">
    <source>
        <dbReference type="Proteomes" id="UP001609219"/>
    </source>
</evidence>
<organism evidence="1 4">
    <name type="scientific">Antrihabitans spumae</name>
    <dbReference type="NCBI Taxonomy" id="3373370"/>
    <lineage>
        <taxon>Bacteria</taxon>
        <taxon>Bacillati</taxon>
        <taxon>Actinomycetota</taxon>
        <taxon>Actinomycetes</taxon>
        <taxon>Mycobacteriales</taxon>
        <taxon>Nocardiaceae</taxon>
        <taxon>Antrihabitans</taxon>
    </lineage>
</organism>
<reference evidence="3 4" key="1">
    <citation type="submission" date="2024-10" db="EMBL/GenBank/DDBJ databases">
        <authorList>
            <person name="Riesco R."/>
        </authorList>
    </citation>
    <scope>NUCLEOTIDE SEQUENCE [LARGE SCALE GENOMIC DNA]</scope>
    <source>
        <strain evidence="2 3">NCIMB 15448</strain>
        <strain evidence="1 4">NCIMB 15450</strain>
    </source>
</reference>
<comment type="caution">
    <text evidence="1">The sequence shown here is derived from an EMBL/GenBank/DDBJ whole genome shotgun (WGS) entry which is preliminary data.</text>
</comment>
<dbReference type="EMBL" id="JBIMSP010000012">
    <property type="protein sequence ID" value="MFH5242275.1"/>
    <property type="molecule type" value="Genomic_DNA"/>
</dbReference>
<protein>
    <submittedName>
        <fullName evidence="1">Uncharacterized protein</fullName>
    </submittedName>
</protein>
<evidence type="ECO:0000313" key="1">
    <source>
        <dbReference type="EMBL" id="MFH5231890.1"/>
    </source>
</evidence>
<dbReference type="EMBL" id="JBIMSN010000126">
    <property type="protein sequence ID" value="MFH5231890.1"/>
    <property type="molecule type" value="Genomic_DNA"/>
</dbReference>
<name>A0ABW7KDB7_9NOCA</name>
<accession>A0ABW7KDB7</accession>
<proteinExistence type="predicted"/>
<dbReference type="Proteomes" id="UP001609176">
    <property type="component" value="Unassembled WGS sequence"/>
</dbReference>